<protein>
    <submittedName>
        <fullName evidence="2">Uncharacterized protein</fullName>
    </submittedName>
</protein>
<name>A0A1C6UKZ8_9ACTN</name>
<proteinExistence type="predicted"/>
<reference evidence="2 3" key="1">
    <citation type="submission" date="2016-06" db="EMBL/GenBank/DDBJ databases">
        <authorList>
            <person name="Kjaerup R.B."/>
            <person name="Dalgaard T.S."/>
            <person name="Juul-Madsen H.R."/>
        </authorList>
    </citation>
    <scope>NUCLEOTIDE SEQUENCE [LARGE SCALE GENOMIC DNA]</scope>
    <source>
        <strain evidence="2 3">DSM 43363</strain>
    </source>
</reference>
<dbReference type="EMBL" id="FMIC01000002">
    <property type="protein sequence ID" value="SCL54553.1"/>
    <property type="molecule type" value="Genomic_DNA"/>
</dbReference>
<dbReference type="Proteomes" id="UP000199343">
    <property type="component" value="Unassembled WGS sequence"/>
</dbReference>
<organism evidence="2 3">
    <name type="scientific">Micromonospora peucetia</name>
    <dbReference type="NCBI Taxonomy" id="47871"/>
    <lineage>
        <taxon>Bacteria</taxon>
        <taxon>Bacillati</taxon>
        <taxon>Actinomycetota</taxon>
        <taxon>Actinomycetes</taxon>
        <taxon>Micromonosporales</taxon>
        <taxon>Micromonosporaceae</taxon>
        <taxon>Micromonospora</taxon>
    </lineage>
</organism>
<evidence type="ECO:0000256" key="1">
    <source>
        <dbReference type="SAM" id="MobiDB-lite"/>
    </source>
</evidence>
<dbReference type="STRING" id="47871.GA0070608_1350"/>
<gene>
    <name evidence="2" type="ORF">GA0070608_1350</name>
</gene>
<evidence type="ECO:0000313" key="3">
    <source>
        <dbReference type="Proteomes" id="UP000199343"/>
    </source>
</evidence>
<accession>A0A1C6UKZ8</accession>
<feature type="region of interest" description="Disordered" evidence="1">
    <location>
        <begin position="297"/>
        <end position="316"/>
    </location>
</feature>
<dbReference type="AlphaFoldDB" id="A0A1C6UKZ8"/>
<evidence type="ECO:0000313" key="2">
    <source>
        <dbReference type="EMBL" id="SCL54553.1"/>
    </source>
</evidence>
<sequence length="316" mass="34800">MVAMTAPDPRFAGLSCYTSNLAGYQAGEFADTPDRFADSVRVAVRTDLPEGQLAFSHHRVPLHRLPDGTRLAWATAGPDGVVDRVDAELRRHGRVLVVTDNAALPWSPSADGTGHAPHWLLLDDRRGDDWHVVDGFSGLLPAGEQEPYAGWLGTAGLLAAMTPPPTWHPEQDRRNALAFGFWLPPPGGAQPHWLARTDGAGDEPGLPGDWLLDEGEALEFLCEHVVAHPEAAGSHLDDLWAVAQHRTFRYRHLGDDEAVRAWADLPRALRFAVESARRGRPRPALVRTTFDHLRHLERDRSTTPTPAAVRPHRQTL</sequence>